<evidence type="ECO:0000256" key="10">
    <source>
        <dbReference type="ARBA" id="ARBA00023310"/>
    </source>
</evidence>
<keyword evidence="8 13" id="KW-0406">Ion transport</keyword>
<comment type="function">
    <text evidence="11 13">F(1)F(0) ATP synthase produces ATP from ADP in the presence of a proton or sodium gradient. F-type ATPases consist of two structural domains, F(1) containing the extramembraneous catalytic core and F(0) containing the membrane proton channel, linked together by a central stalk and a peripheral stalk. During catalysis, ATP synthesis in the catalytic domain of F(1) is coupled via a rotary mechanism of the central stalk subunits to proton translocation.</text>
</comment>
<dbReference type="Proteomes" id="UP000290815">
    <property type="component" value="Chromosome"/>
</dbReference>
<dbReference type="InterPro" id="IPR002146">
    <property type="entry name" value="ATP_synth_b/b'su_bac/chlpt"/>
</dbReference>
<dbReference type="GO" id="GO:0046933">
    <property type="term" value="F:proton-transporting ATP synthase activity, rotational mechanism"/>
    <property type="evidence" value="ECO:0007669"/>
    <property type="project" value="UniProtKB-UniRule"/>
</dbReference>
<dbReference type="GO" id="GO:0012505">
    <property type="term" value="C:endomembrane system"/>
    <property type="evidence" value="ECO:0007669"/>
    <property type="project" value="UniProtKB-SubCell"/>
</dbReference>
<feature type="transmembrane region" description="Helical" evidence="13">
    <location>
        <begin position="32"/>
        <end position="52"/>
    </location>
</feature>
<comment type="subunit">
    <text evidence="13">F-type ATPases have 2 components, F(1) - the catalytic core - and F(0) - the membrane proton channel. F(1) has five subunits: alpha(3), beta(3), gamma(1), delta(1), epsilon(1). F(0) has three main subunits: a(1), b(2) and c(10-14). The alpha and beta chains form an alternating ring which encloses part of the gamma chain. F(1) is attached to F(0) by a central stalk formed by the gamma and epsilon chains, while a peripheral stalk is formed by the delta and b chains.</text>
</comment>
<dbReference type="InterPro" id="IPR050059">
    <property type="entry name" value="ATP_synthase_B_chain"/>
</dbReference>
<dbReference type="HAMAP" id="MF_01398">
    <property type="entry name" value="ATP_synth_b_bprime"/>
    <property type="match status" value="1"/>
</dbReference>
<keyword evidence="3 13" id="KW-1003">Cell membrane</keyword>
<keyword evidence="16" id="KW-1185">Reference proteome</keyword>
<name>A0A449AUZ7_9BACT</name>
<keyword evidence="10 13" id="KW-0066">ATP synthesis</keyword>
<gene>
    <name evidence="15" type="primary">MCYN0311</name>
    <name evidence="13" type="synonym">atpF</name>
    <name evidence="15" type="ORF">NCTC10194_00318</name>
</gene>
<evidence type="ECO:0000256" key="1">
    <source>
        <dbReference type="ARBA" id="ARBA00005513"/>
    </source>
</evidence>
<keyword evidence="5 13" id="KW-0812">Transmembrane</keyword>
<evidence type="ECO:0000256" key="6">
    <source>
        <dbReference type="ARBA" id="ARBA00022781"/>
    </source>
</evidence>
<keyword evidence="7 13" id="KW-1133">Transmembrane helix</keyword>
<comment type="similarity">
    <text evidence="1 13 14">Belongs to the ATPase B chain family.</text>
</comment>
<evidence type="ECO:0000256" key="12">
    <source>
        <dbReference type="ARBA" id="ARBA00037847"/>
    </source>
</evidence>
<dbReference type="GO" id="GO:0005886">
    <property type="term" value="C:plasma membrane"/>
    <property type="evidence" value="ECO:0007669"/>
    <property type="project" value="UniProtKB-SubCell"/>
</dbReference>
<evidence type="ECO:0000256" key="5">
    <source>
        <dbReference type="ARBA" id="ARBA00022692"/>
    </source>
</evidence>
<dbReference type="KEGG" id="mgly:NCTC10194_00318"/>
<evidence type="ECO:0000256" key="3">
    <source>
        <dbReference type="ARBA" id="ARBA00022475"/>
    </source>
</evidence>
<evidence type="ECO:0000256" key="7">
    <source>
        <dbReference type="ARBA" id="ARBA00022989"/>
    </source>
</evidence>
<dbReference type="PANTHER" id="PTHR33445">
    <property type="entry name" value="ATP SYNTHASE SUBUNIT B', CHLOROPLASTIC"/>
    <property type="match status" value="1"/>
</dbReference>
<dbReference type="PANTHER" id="PTHR33445:SF1">
    <property type="entry name" value="ATP SYNTHASE SUBUNIT B"/>
    <property type="match status" value="1"/>
</dbReference>
<evidence type="ECO:0000256" key="8">
    <source>
        <dbReference type="ARBA" id="ARBA00023065"/>
    </source>
</evidence>
<evidence type="ECO:0000256" key="11">
    <source>
        <dbReference type="ARBA" id="ARBA00025198"/>
    </source>
</evidence>
<accession>A0A449AUZ7</accession>
<dbReference type="RefSeq" id="WP_027333803.1">
    <property type="nucleotide sequence ID" value="NZ_LR215024.1"/>
</dbReference>
<keyword evidence="6 13" id="KW-0375">Hydrogen ion transport</keyword>
<evidence type="ECO:0000256" key="9">
    <source>
        <dbReference type="ARBA" id="ARBA00023136"/>
    </source>
</evidence>
<dbReference type="InterPro" id="IPR005864">
    <property type="entry name" value="ATP_synth_F0_bsu_bac"/>
</dbReference>
<dbReference type="AlphaFoldDB" id="A0A449AUZ7"/>
<reference evidence="15 16" key="1">
    <citation type="submission" date="2019-01" db="EMBL/GenBank/DDBJ databases">
        <authorList>
            <consortium name="Pathogen Informatics"/>
        </authorList>
    </citation>
    <scope>NUCLEOTIDE SEQUENCE [LARGE SCALE GENOMIC DNA]</scope>
    <source>
        <strain evidence="15 16">NCTC10194</strain>
    </source>
</reference>
<organism evidence="15 16">
    <name type="scientific">Mycoplasmopsis glycophila</name>
    <dbReference type="NCBI Taxonomy" id="171285"/>
    <lineage>
        <taxon>Bacteria</taxon>
        <taxon>Bacillati</taxon>
        <taxon>Mycoplasmatota</taxon>
        <taxon>Mycoplasmoidales</taxon>
        <taxon>Metamycoplasmataceae</taxon>
        <taxon>Mycoplasmopsis</taxon>
    </lineage>
</organism>
<dbReference type="NCBIfam" id="TIGR01144">
    <property type="entry name" value="ATP_synt_b"/>
    <property type="match status" value="1"/>
</dbReference>
<evidence type="ECO:0000256" key="14">
    <source>
        <dbReference type="RuleBase" id="RU003848"/>
    </source>
</evidence>
<keyword evidence="9 13" id="KW-0472">Membrane</keyword>
<evidence type="ECO:0000256" key="13">
    <source>
        <dbReference type="HAMAP-Rule" id="MF_01398"/>
    </source>
</evidence>
<proteinExistence type="inferred from homology"/>
<evidence type="ECO:0000313" key="15">
    <source>
        <dbReference type="EMBL" id="VEU70313.1"/>
    </source>
</evidence>
<evidence type="ECO:0000313" key="16">
    <source>
        <dbReference type="Proteomes" id="UP000290815"/>
    </source>
</evidence>
<dbReference type="GO" id="GO:0046961">
    <property type="term" value="F:proton-transporting ATPase activity, rotational mechanism"/>
    <property type="evidence" value="ECO:0007669"/>
    <property type="project" value="TreeGrafter"/>
</dbReference>
<dbReference type="CDD" id="cd06503">
    <property type="entry name" value="ATP-synt_Fo_b"/>
    <property type="match status" value="1"/>
</dbReference>
<keyword evidence="4 13" id="KW-0138">CF(0)</keyword>
<keyword evidence="2 13" id="KW-0813">Transport</keyword>
<evidence type="ECO:0000256" key="2">
    <source>
        <dbReference type="ARBA" id="ARBA00022448"/>
    </source>
</evidence>
<evidence type="ECO:0000256" key="4">
    <source>
        <dbReference type="ARBA" id="ARBA00022547"/>
    </source>
</evidence>
<dbReference type="EMBL" id="LR215024">
    <property type="protein sequence ID" value="VEU70313.1"/>
    <property type="molecule type" value="Genomic_DNA"/>
</dbReference>
<comment type="function">
    <text evidence="13">Component of the F(0) channel, it forms part of the peripheral stalk, linking F(1) to F(0).</text>
</comment>
<dbReference type="Pfam" id="PF00430">
    <property type="entry name" value="ATP-synt_B"/>
    <property type="match status" value="1"/>
</dbReference>
<protein>
    <recommendedName>
        <fullName evidence="13">ATP synthase subunit b</fullName>
    </recommendedName>
    <alternativeName>
        <fullName evidence="13">ATP synthase F(0) sector subunit b</fullName>
    </alternativeName>
    <alternativeName>
        <fullName evidence="13">ATPase subunit I</fullName>
    </alternativeName>
    <alternativeName>
        <fullName evidence="13">F-type ATPase subunit b</fullName>
        <shortName evidence="13">F-ATPase subunit b</shortName>
    </alternativeName>
</protein>
<sequence length="188" mass="21702">MLTNINLLLAENESTVSKIAEKFNQIFPSWPMMLATIISFVIVFTVLTKLVYKPVKKMIQERQNYIQENINQSVKQTEISLAKLDEANANLINSRKQADIIITKAKLRAEKVSDLYTLKAKAQSKRLLEETHLDIEAQKREFEENSKKYVVQVATELADKILKREISQETQSEIIDKFLNSDKEVDEI</sequence>
<comment type="subcellular location">
    <subcellularLocation>
        <location evidence="13">Cell membrane</location>
        <topology evidence="13">Single-pass membrane protein</topology>
    </subcellularLocation>
    <subcellularLocation>
        <location evidence="12">Endomembrane system</location>
        <topology evidence="12">Single-pass membrane protein</topology>
    </subcellularLocation>
</comment>
<dbReference type="GO" id="GO:0045259">
    <property type="term" value="C:proton-transporting ATP synthase complex"/>
    <property type="evidence" value="ECO:0007669"/>
    <property type="project" value="UniProtKB-KW"/>
</dbReference>